<dbReference type="EMBL" id="FO082267">
    <property type="protein sequence ID" value="CCO18944.1"/>
    <property type="molecule type" value="Genomic_DNA"/>
</dbReference>
<feature type="region of interest" description="Disordered" evidence="1">
    <location>
        <begin position="94"/>
        <end position="133"/>
    </location>
</feature>
<dbReference type="Pfam" id="PF22766">
    <property type="entry name" value="ZW10_C2"/>
    <property type="match status" value="1"/>
</dbReference>
<dbReference type="STRING" id="41875.K8ELV5"/>
<evidence type="ECO:0000259" key="2">
    <source>
        <dbReference type="Pfam" id="PF22766"/>
    </source>
</evidence>
<feature type="domain" description="ZW10 C-terminal helical" evidence="2">
    <location>
        <begin position="682"/>
        <end position="807"/>
    </location>
</feature>
<dbReference type="AlphaFoldDB" id="K8ELV5"/>
<proteinExistence type="predicted"/>
<evidence type="ECO:0000256" key="1">
    <source>
        <dbReference type="SAM" id="MobiDB-lite"/>
    </source>
</evidence>
<accession>K8ELV5</accession>
<keyword evidence="4" id="KW-1185">Reference proteome</keyword>
<evidence type="ECO:0000313" key="3">
    <source>
        <dbReference type="EMBL" id="CCO18944.1"/>
    </source>
</evidence>
<organism evidence="3 4">
    <name type="scientific">Bathycoccus prasinos</name>
    <dbReference type="NCBI Taxonomy" id="41875"/>
    <lineage>
        <taxon>Eukaryota</taxon>
        <taxon>Viridiplantae</taxon>
        <taxon>Chlorophyta</taxon>
        <taxon>Mamiellophyceae</taxon>
        <taxon>Mamiellales</taxon>
        <taxon>Bathycoccaceae</taxon>
        <taxon>Bathycoccus</taxon>
    </lineage>
</organism>
<gene>
    <name evidence="3" type="ordered locus">Bathy12g01660</name>
</gene>
<dbReference type="GeneID" id="19012380"/>
<sequence>MRKDKHDENLEVAHLLDQSVPSGAESSLEALSYASRKLKSESNRNRAKIARTLKDAFDEFRDHGGGGDDEREREKVVELCETFCEEFLELLKEEEKEKEREEENDGGGAKSASTLGVEEEENQRQHEEELREALTSMRKDARKFHELEEKLELKQLHLEMLREENMFEECLKEVERMVDEEKELSNAYEMLERSREEYACVEIPNERIDDLMVKLQDAIRRRIAGAVSVSDDDGGGGMSVEFSNARDAWKASRAVSETLFRECAVFVTRKVVDEIVVPFVQSRARNVELSVNEENGYAKTLKWKKGETAGKGNDEEDGMISTFVQGLDVLLFKGIFTKQSFALDELSSDLVDVARGVFWPTVSKTCIQTWNLGSKQALLTDDDVDSVVALERRVASLGLLNSYGLGSALDTVAGPLEIAAMQGEIESRLDFRVNSLASARDAGKTPAISDELLQTKAKEEEVKGNGKETTNYCEEFFELHCFEIPASRTITSSAVQLLNVTKSAFHSVLSSSFEDKENAKDANTPAGRIRHAIAAIKTACDCLEAFRCSRMSTRDESIFKQSLFESLVFYNDCGFIADQFIAQSLDAAKALENLVRKDNSGGGDDNAQQHRPAILWAVEALRDAGDAVFERAERNASVALEESLDSFANETQSIRGANASAMKKAIAISRDVLKKFCSAASQTLQRTNAKRIVGKFCESYASRIVSAIKEMHDISADDADALTDALEDAFTPLQLGTSSVEDDFFYDALENWQKGSVYAKLLKTKLKEITDMYTRGELKMLSANEVLAFVSACFADTPLREECFERIENM</sequence>
<feature type="compositionally biased region" description="Basic and acidic residues" evidence="1">
    <location>
        <begin position="122"/>
        <end position="133"/>
    </location>
</feature>
<protein>
    <recommendedName>
        <fullName evidence="2">ZW10 C-terminal helical domain-containing protein</fullName>
    </recommendedName>
</protein>
<dbReference type="PANTHER" id="PTHR12205:SF0">
    <property type="entry name" value="CENTROMERE_KINETOCHORE PROTEIN ZW10 HOMOLOG"/>
    <property type="match status" value="1"/>
</dbReference>
<name>K8ELV5_9CHLO</name>
<dbReference type="RefSeq" id="XP_007509829.1">
    <property type="nucleotide sequence ID" value="XM_007509767.1"/>
</dbReference>
<dbReference type="GO" id="GO:0006888">
    <property type="term" value="P:endoplasmic reticulum to Golgi vesicle-mediated transport"/>
    <property type="evidence" value="ECO:0007669"/>
    <property type="project" value="TreeGrafter"/>
</dbReference>
<evidence type="ECO:0000313" key="4">
    <source>
        <dbReference type="Proteomes" id="UP000198341"/>
    </source>
</evidence>
<dbReference type="GO" id="GO:0007094">
    <property type="term" value="P:mitotic spindle assembly checkpoint signaling"/>
    <property type="evidence" value="ECO:0007669"/>
    <property type="project" value="TreeGrafter"/>
</dbReference>
<dbReference type="Gene3D" id="1.10.357.150">
    <property type="match status" value="1"/>
</dbReference>
<dbReference type="GO" id="GO:0005737">
    <property type="term" value="C:cytoplasm"/>
    <property type="evidence" value="ECO:0007669"/>
    <property type="project" value="GOC"/>
</dbReference>
<reference evidence="3 4" key="1">
    <citation type="submission" date="2011-10" db="EMBL/GenBank/DDBJ databases">
        <authorList>
            <person name="Genoscope - CEA"/>
        </authorList>
    </citation>
    <scope>NUCLEOTIDE SEQUENCE [LARGE SCALE GENOMIC DNA]</scope>
    <source>
        <strain evidence="3 4">RCC 1105</strain>
    </source>
</reference>
<dbReference type="GO" id="GO:1990423">
    <property type="term" value="C:RZZ complex"/>
    <property type="evidence" value="ECO:0007669"/>
    <property type="project" value="TreeGrafter"/>
</dbReference>
<dbReference type="KEGG" id="bpg:Bathy12g01660"/>
<dbReference type="InterPro" id="IPR055148">
    <property type="entry name" value="ZW10_C_2"/>
</dbReference>
<dbReference type="OrthoDB" id="534815at2759"/>
<dbReference type="InterPro" id="IPR046362">
    <property type="entry name" value="Zw10/DSL1_C_sf"/>
</dbReference>
<dbReference type="Proteomes" id="UP000198341">
    <property type="component" value="Chromosome 12"/>
</dbReference>
<dbReference type="PANTHER" id="PTHR12205">
    <property type="entry name" value="CENTROMERE/KINETOCHORE PROTEIN ZW10"/>
    <property type="match status" value="1"/>
</dbReference>